<dbReference type="EMBL" id="CP032869">
    <property type="protein sequence ID" value="AYL93998.1"/>
    <property type="molecule type" value="Genomic_DNA"/>
</dbReference>
<dbReference type="InterPro" id="IPR014922">
    <property type="entry name" value="YdhG-like"/>
</dbReference>
<evidence type="ECO:0000313" key="2">
    <source>
        <dbReference type="EMBL" id="AYL93998.1"/>
    </source>
</evidence>
<dbReference type="KEGG" id="muh:HYN43_001230"/>
<accession>A0A494VRM1</accession>
<dbReference type="Pfam" id="PF08818">
    <property type="entry name" value="DUF1801"/>
    <property type="match status" value="1"/>
</dbReference>
<keyword evidence="3" id="KW-1185">Reference proteome</keyword>
<dbReference type="SUPFAM" id="SSF159888">
    <property type="entry name" value="YdhG-like"/>
    <property type="match status" value="1"/>
</dbReference>
<name>A0A494VRM1_9SPHI</name>
<feature type="domain" description="YdhG-like" evidence="1">
    <location>
        <begin position="20"/>
        <end position="114"/>
    </location>
</feature>
<dbReference type="Pfam" id="PF13376">
    <property type="entry name" value="OmdA"/>
    <property type="match status" value="1"/>
</dbReference>
<organism evidence="2 3">
    <name type="scientific">Mucilaginibacter celer</name>
    <dbReference type="NCBI Taxonomy" id="2305508"/>
    <lineage>
        <taxon>Bacteria</taxon>
        <taxon>Pseudomonadati</taxon>
        <taxon>Bacteroidota</taxon>
        <taxon>Sphingobacteriia</taxon>
        <taxon>Sphingobacteriales</taxon>
        <taxon>Sphingobacteriaceae</taxon>
        <taxon>Mucilaginibacter</taxon>
    </lineage>
</organism>
<dbReference type="OrthoDB" id="9800461at2"/>
<dbReference type="RefSeq" id="WP_119407718.1">
    <property type="nucleotide sequence ID" value="NZ_CP032869.1"/>
</dbReference>
<evidence type="ECO:0000313" key="3">
    <source>
        <dbReference type="Proteomes" id="UP000270046"/>
    </source>
</evidence>
<dbReference type="Proteomes" id="UP000270046">
    <property type="component" value="Chromosome"/>
</dbReference>
<dbReference type="Gene3D" id="3.90.1150.200">
    <property type="match status" value="1"/>
</dbReference>
<protein>
    <recommendedName>
        <fullName evidence="1">YdhG-like domain-containing protein</fullName>
    </recommendedName>
</protein>
<dbReference type="AlphaFoldDB" id="A0A494VRM1"/>
<gene>
    <name evidence="2" type="ORF">HYN43_001230</name>
</gene>
<evidence type="ECO:0000259" key="1">
    <source>
        <dbReference type="Pfam" id="PF08818"/>
    </source>
</evidence>
<sequence>MEHYDNRIGAYIEKSDDFAQPILKYIRAVVHEAAPGITETMKWSMPFFDYKGVVCNMAAFKQHCSFGFWKASLLYDPQKILSLADQAAGSFGRLTSIDDLPPKEVLIEFIQQAVSLNEDNKPRPASQKKTPAQRDELVVPDYFVTFLEAHPQAWLNLNQFSYSQKKEYIEWITEAKSEATRLKRMETAAEWLAEGKSRHWKYKK</sequence>
<proteinExistence type="predicted"/>
<reference evidence="2 3" key="1">
    <citation type="submission" date="2018-10" db="EMBL/GenBank/DDBJ databases">
        <title>Genome sequencing of Mucilaginibacter sp. HYN0043.</title>
        <authorList>
            <person name="Kim M."/>
            <person name="Yi H."/>
        </authorList>
    </citation>
    <scope>NUCLEOTIDE SEQUENCE [LARGE SCALE GENOMIC DNA]</scope>
    <source>
        <strain evidence="2 3">HYN0043</strain>
    </source>
</reference>